<keyword evidence="2" id="KW-1185">Reference proteome</keyword>
<dbReference type="Proteomes" id="UP000501130">
    <property type="component" value="Chromosome"/>
</dbReference>
<name>A0ABX6N7C1_9BURK</name>
<sequence>MTHAICVQVFSDASLEDASTLIESAVEKAGLRRHSDYISRVILVCTPHFAPLLQDLAQMCVSKTNCMNVWGGCASGLLGQGQVYSNEPTILVAVFGKEFETPQGNIPARHTALNLCMVEHEQVLTDHWTLADCEPDSSVVQADTLGLLSYGANYAKMPRVEHGRICGEAICATQLLVQTPLILNSEGLTFLGPYQTVTESNGLFLIRVGHEKAATALQCPGEQPRPVGMRLQVVHDKGESWIPVMEIHADGTLGLAAPVLKGQKVRLAHRTPKAIDREIHDWMPAVTAHFSAKAPDVGILFAGFERSQMCHADDNDIATVLSSFPDTEWIGVFGQAAWLNQGDTVVTPPRNNRLSLCLFNSPQMEYTR</sequence>
<evidence type="ECO:0008006" key="3">
    <source>
        <dbReference type="Google" id="ProtNLM"/>
    </source>
</evidence>
<reference evidence="1 2" key="1">
    <citation type="submission" date="2020-05" db="EMBL/GenBank/DDBJ databases">
        <title>Compete genome of Limnobacter sp. SAORIC-580.</title>
        <authorList>
            <person name="Song J."/>
            <person name="Cho J.-C."/>
        </authorList>
    </citation>
    <scope>NUCLEOTIDE SEQUENCE [LARGE SCALE GENOMIC DNA]</scope>
    <source>
        <strain evidence="1 2">SAORIC-580</strain>
    </source>
</reference>
<accession>A0ABX6N7C1</accession>
<dbReference type="RefSeq" id="WP_171099625.1">
    <property type="nucleotide sequence ID" value="NZ_CP053084.1"/>
</dbReference>
<proteinExistence type="predicted"/>
<organism evidence="1 2">
    <name type="scientific">Limnobacter profundi</name>
    <dbReference type="NCBI Taxonomy" id="2732163"/>
    <lineage>
        <taxon>Bacteria</taxon>
        <taxon>Pseudomonadati</taxon>
        <taxon>Pseudomonadota</taxon>
        <taxon>Betaproteobacteria</taxon>
        <taxon>Burkholderiales</taxon>
        <taxon>Burkholderiaceae</taxon>
        <taxon>Limnobacter</taxon>
    </lineage>
</organism>
<evidence type="ECO:0000313" key="2">
    <source>
        <dbReference type="Proteomes" id="UP000501130"/>
    </source>
</evidence>
<gene>
    <name evidence="1" type="ORF">HKT17_09545</name>
</gene>
<protein>
    <recommendedName>
        <fullName evidence="3">FIST domain-containing protein</fullName>
    </recommendedName>
</protein>
<dbReference type="EMBL" id="CP053084">
    <property type="protein sequence ID" value="QJR29931.1"/>
    <property type="molecule type" value="Genomic_DNA"/>
</dbReference>
<evidence type="ECO:0000313" key="1">
    <source>
        <dbReference type="EMBL" id="QJR29931.1"/>
    </source>
</evidence>